<dbReference type="GO" id="GO:0007608">
    <property type="term" value="P:sensory perception of smell"/>
    <property type="evidence" value="ECO:0007669"/>
    <property type="project" value="TreeGrafter"/>
</dbReference>
<comment type="similarity">
    <text evidence="2">Belongs to the PBP/GOBP family.</text>
</comment>
<evidence type="ECO:0000256" key="3">
    <source>
        <dbReference type="ARBA" id="ARBA00022525"/>
    </source>
</evidence>
<proteinExistence type="evidence at transcript level"/>
<dbReference type="SUPFAM" id="SSF47565">
    <property type="entry name" value="Insect pheromone/odorant-binding proteins"/>
    <property type="match status" value="1"/>
</dbReference>
<dbReference type="GO" id="GO:0005615">
    <property type="term" value="C:extracellular space"/>
    <property type="evidence" value="ECO:0007669"/>
    <property type="project" value="TreeGrafter"/>
</dbReference>
<dbReference type="Gene3D" id="1.10.238.20">
    <property type="entry name" value="Pheromone/general odorant binding protein domain"/>
    <property type="match status" value="1"/>
</dbReference>
<evidence type="ECO:0000256" key="2">
    <source>
        <dbReference type="ARBA" id="ARBA00008098"/>
    </source>
</evidence>
<protein>
    <submittedName>
        <fullName evidence="6">Odorant binding protein 8</fullName>
    </submittedName>
</protein>
<feature type="chain" id="PRO_5015304919" evidence="5">
    <location>
        <begin position="19"/>
        <end position="134"/>
    </location>
</feature>
<reference evidence="6" key="1">
    <citation type="journal article" date="2018" name="J. Econ. Entomol.">
        <title>Expression Profiles and Functional Characterization of Two Odorant-Binding Proteins From the Apple Buprestid Beetle Agrilus mali (Coleoptera: Buprestidae).</title>
        <authorList>
            <person name="Cui X."/>
            <person name="Liu D."/>
            <person name="Sun K."/>
            <person name="He Y."/>
            <person name="Shi X."/>
        </authorList>
    </citation>
    <scope>NUCLEOTIDE SEQUENCE</scope>
</reference>
<dbReference type="PANTHER" id="PTHR11857:SF43">
    <property type="entry name" value="GEO07291P1-RELATED"/>
    <property type="match status" value="1"/>
</dbReference>
<dbReference type="Pfam" id="PF01395">
    <property type="entry name" value="PBP_GOBP"/>
    <property type="match status" value="1"/>
</dbReference>
<dbReference type="GO" id="GO:0005549">
    <property type="term" value="F:odorant binding"/>
    <property type="evidence" value="ECO:0007669"/>
    <property type="project" value="InterPro"/>
</dbReference>
<dbReference type="CDD" id="cd23992">
    <property type="entry name" value="PBP_GOBP"/>
    <property type="match status" value="1"/>
</dbReference>
<dbReference type="InterPro" id="IPR006170">
    <property type="entry name" value="PBP/GOBP"/>
</dbReference>
<evidence type="ECO:0000313" key="6">
    <source>
        <dbReference type="EMBL" id="AVU05017.1"/>
    </source>
</evidence>
<dbReference type="InterPro" id="IPR036728">
    <property type="entry name" value="PBP_GOBP_sf"/>
</dbReference>
<sequence>MKSLIILCIFGLFVSTKARLTEEQRNQLKTIYATCEEKTKVDKEQIKLSHEGKKTDDPKLNQYYYCVLTKLGVVDGESKLKFDVVDMDLSKEQKQNLQQIVDKCKNERGKDKYETAKLLFECYWKTTSIRTSVK</sequence>
<keyword evidence="3" id="KW-0964">Secreted</keyword>
<comment type="subcellular location">
    <subcellularLocation>
        <location evidence="1">Secreted</location>
    </subcellularLocation>
</comment>
<evidence type="ECO:0000256" key="5">
    <source>
        <dbReference type="SAM" id="SignalP"/>
    </source>
</evidence>
<organism evidence="6">
    <name type="scientific">Agrilus mali</name>
    <dbReference type="NCBI Taxonomy" id="1917227"/>
    <lineage>
        <taxon>Eukaryota</taxon>
        <taxon>Metazoa</taxon>
        <taxon>Ecdysozoa</taxon>
        <taxon>Arthropoda</taxon>
        <taxon>Hexapoda</taxon>
        <taxon>Insecta</taxon>
        <taxon>Pterygota</taxon>
        <taxon>Neoptera</taxon>
        <taxon>Endopterygota</taxon>
        <taxon>Coleoptera</taxon>
        <taxon>Polyphaga</taxon>
        <taxon>Elateriformia</taxon>
        <taxon>Buprestoidea</taxon>
        <taxon>Buprestidae</taxon>
        <taxon>Agrilinae</taxon>
        <taxon>Agrilus</taxon>
    </lineage>
</organism>
<keyword evidence="4 5" id="KW-0732">Signal</keyword>
<evidence type="ECO:0000256" key="1">
    <source>
        <dbReference type="ARBA" id="ARBA00004613"/>
    </source>
</evidence>
<dbReference type="SMART" id="SM00708">
    <property type="entry name" value="PhBP"/>
    <property type="match status" value="1"/>
</dbReference>
<feature type="signal peptide" evidence="5">
    <location>
        <begin position="1"/>
        <end position="18"/>
    </location>
</feature>
<name>A0A2R4H1F5_9COLE</name>
<dbReference type="EMBL" id="MF615497">
    <property type="protein sequence ID" value="AVU05017.1"/>
    <property type="molecule type" value="mRNA"/>
</dbReference>
<evidence type="ECO:0000256" key="4">
    <source>
        <dbReference type="ARBA" id="ARBA00022729"/>
    </source>
</evidence>
<accession>A0A2R4H1F5</accession>
<dbReference type="PANTHER" id="PTHR11857">
    <property type="entry name" value="ODORANT BINDING PROTEIN-RELATED"/>
    <property type="match status" value="1"/>
</dbReference>
<dbReference type="AlphaFoldDB" id="A0A2R4H1F5"/>